<dbReference type="Proteomes" id="UP000824469">
    <property type="component" value="Unassembled WGS sequence"/>
</dbReference>
<proteinExistence type="predicted"/>
<feature type="non-terminal residue" evidence="2">
    <location>
        <position position="81"/>
    </location>
</feature>
<feature type="non-terminal residue" evidence="2">
    <location>
        <position position="1"/>
    </location>
</feature>
<feature type="compositionally biased region" description="Basic and acidic residues" evidence="1">
    <location>
        <begin position="35"/>
        <end position="46"/>
    </location>
</feature>
<evidence type="ECO:0000256" key="1">
    <source>
        <dbReference type="SAM" id="MobiDB-lite"/>
    </source>
</evidence>
<feature type="compositionally biased region" description="Basic and acidic residues" evidence="1">
    <location>
        <begin position="1"/>
        <end position="17"/>
    </location>
</feature>
<keyword evidence="3" id="KW-1185">Reference proteome</keyword>
<protein>
    <submittedName>
        <fullName evidence="2">Uncharacterized protein</fullName>
    </submittedName>
</protein>
<evidence type="ECO:0000313" key="2">
    <source>
        <dbReference type="EMBL" id="KAH9296471.1"/>
    </source>
</evidence>
<gene>
    <name evidence="2" type="ORF">KI387_040059</name>
</gene>
<dbReference type="EMBL" id="JAHRHJ020000011">
    <property type="protein sequence ID" value="KAH9296471.1"/>
    <property type="molecule type" value="Genomic_DNA"/>
</dbReference>
<sequence>VDEGLDLKTKENSKESLEIPSLVKEEQEEEEDIEEWSKSERQDTKTPSRFVQKNHDESQIIGELDTGVQTRRRITNASEQG</sequence>
<dbReference type="AlphaFoldDB" id="A0AA38FCM1"/>
<reference evidence="2 3" key="1">
    <citation type="journal article" date="2021" name="Nat. Plants">
        <title>The Taxus genome provides insights into paclitaxel biosynthesis.</title>
        <authorList>
            <person name="Xiong X."/>
            <person name="Gou J."/>
            <person name="Liao Q."/>
            <person name="Li Y."/>
            <person name="Zhou Q."/>
            <person name="Bi G."/>
            <person name="Li C."/>
            <person name="Du R."/>
            <person name="Wang X."/>
            <person name="Sun T."/>
            <person name="Guo L."/>
            <person name="Liang H."/>
            <person name="Lu P."/>
            <person name="Wu Y."/>
            <person name="Zhang Z."/>
            <person name="Ro D.K."/>
            <person name="Shang Y."/>
            <person name="Huang S."/>
            <person name="Yan J."/>
        </authorList>
    </citation>
    <scope>NUCLEOTIDE SEQUENCE [LARGE SCALE GENOMIC DNA]</scope>
    <source>
        <strain evidence="2">Ta-2019</strain>
    </source>
</reference>
<feature type="region of interest" description="Disordered" evidence="1">
    <location>
        <begin position="1"/>
        <end position="61"/>
    </location>
</feature>
<comment type="caution">
    <text evidence="2">The sequence shown here is derived from an EMBL/GenBank/DDBJ whole genome shotgun (WGS) entry which is preliminary data.</text>
</comment>
<evidence type="ECO:0000313" key="3">
    <source>
        <dbReference type="Proteomes" id="UP000824469"/>
    </source>
</evidence>
<accession>A0AA38FCM1</accession>
<organism evidence="2 3">
    <name type="scientific">Taxus chinensis</name>
    <name type="common">Chinese yew</name>
    <name type="synonym">Taxus wallichiana var. chinensis</name>
    <dbReference type="NCBI Taxonomy" id="29808"/>
    <lineage>
        <taxon>Eukaryota</taxon>
        <taxon>Viridiplantae</taxon>
        <taxon>Streptophyta</taxon>
        <taxon>Embryophyta</taxon>
        <taxon>Tracheophyta</taxon>
        <taxon>Spermatophyta</taxon>
        <taxon>Pinopsida</taxon>
        <taxon>Pinidae</taxon>
        <taxon>Conifers II</taxon>
        <taxon>Cupressales</taxon>
        <taxon>Taxaceae</taxon>
        <taxon>Taxus</taxon>
    </lineage>
</organism>
<name>A0AA38FCM1_TAXCH</name>